<dbReference type="SUPFAM" id="SSF48371">
    <property type="entry name" value="ARM repeat"/>
    <property type="match status" value="1"/>
</dbReference>
<dbReference type="Pfam" id="PF02985">
    <property type="entry name" value="HEAT"/>
    <property type="match status" value="1"/>
</dbReference>
<dbReference type="OrthoDB" id="205662at2759"/>
<evidence type="ECO:0000313" key="4">
    <source>
        <dbReference type="EMBL" id="VDN37143.1"/>
    </source>
</evidence>
<dbReference type="AlphaFoldDB" id="A0A3P7NJ54"/>
<dbReference type="PANTHER" id="PTHR12609">
    <property type="entry name" value="MICROTUBULE ASSOCIATED PROTEIN XMAP215"/>
    <property type="match status" value="1"/>
</dbReference>
<evidence type="ECO:0000256" key="3">
    <source>
        <dbReference type="PROSITE-ProRule" id="PRU00103"/>
    </source>
</evidence>
<evidence type="ECO:0000256" key="2">
    <source>
        <dbReference type="ARBA" id="ARBA00025722"/>
    </source>
</evidence>
<dbReference type="Proteomes" id="UP000271889">
    <property type="component" value="Unassembled WGS sequence"/>
</dbReference>
<name>A0A3P7NJ54_CYLGO</name>
<proteinExistence type="inferred from homology"/>
<dbReference type="PROSITE" id="PS50077">
    <property type="entry name" value="HEAT_REPEAT"/>
    <property type="match status" value="1"/>
</dbReference>
<accession>A0A3P7NJ54</accession>
<evidence type="ECO:0000256" key="1">
    <source>
        <dbReference type="ARBA" id="ARBA00022737"/>
    </source>
</evidence>
<dbReference type="InterPro" id="IPR011989">
    <property type="entry name" value="ARM-like"/>
</dbReference>
<dbReference type="GO" id="GO:0046785">
    <property type="term" value="P:microtubule polymerization"/>
    <property type="evidence" value="ECO:0007669"/>
    <property type="project" value="InterPro"/>
</dbReference>
<dbReference type="GO" id="GO:0007051">
    <property type="term" value="P:spindle organization"/>
    <property type="evidence" value="ECO:0007669"/>
    <property type="project" value="InterPro"/>
</dbReference>
<reference evidence="4 5" key="1">
    <citation type="submission" date="2018-11" db="EMBL/GenBank/DDBJ databases">
        <authorList>
            <consortium name="Pathogen Informatics"/>
        </authorList>
    </citation>
    <scope>NUCLEOTIDE SEQUENCE [LARGE SCALE GENOMIC DNA]</scope>
</reference>
<protein>
    <recommendedName>
        <fullName evidence="6">TOG domain-containing protein</fullName>
    </recommendedName>
</protein>
<dbReference type="GO" id="GO:0061863">
    <property type="term" value="F:microtubule plus end polymerase"/>
    <property type="evidence" value="ECO:0007669"/>
    <property type="project" value="InterPro"/>
</dbReference>
<dbReference type="InterPro" id="IPR016024">
    <property type="entry name" value="ARM-type_fold"/>
</dbReference>
<evidence type="ECO:0000313" key="5">
    <source>
        <dbReference type="Proteomes" id="UP000271889"/>
    </source>
</evidence>
<dbReference type="InterPro" id="IPR000357">
    <property type="entry name" value="HEAT"/>
</dbReference>
<dbReference type="EMBL" id="UYRV01131046">
    <property type="protein sequence ID" value="VDN37143.1"/>
    <property type="molecule type" value="Genomic_DNA"/>
</dbReference>
<gene>
    <name evidence="4" type="ORF">CGOC_LOCUS13395</name>
</gene>
<dbReference type="InterPro" id="IPR021133">
    <property type="entry name" value="HEAT_type_2"/>
</dbReference>
<sequence length="169" mass="18299">MTIYGEVMDELKKIIARDSNINVVIAALHVLKNLALGLRKCFACFIPMVCCFTIYVWQETVPIDFAKAVLPIVVKLTTDSDPTVRDAACSSLGSAQRLLGGGLDAFLGSLKGEKAKMDKIEEYREAATKEHAEFAASRPKQAMVENAAGGDVDSEGVRKIFQTLSITSA</sequence>
<dbReference type="GO" id="GO:0051010">
    <property type="term" value="F:microtubule plus-end binding"/>
    <property type="evidence" value="ECO:0007669"/>
    <property type="project" value="InterPro"/>
</dbReference>
<feature type="repeat" description="HEAT" evidence="3">
    <location>
        <begin position="69"/>
        <end position="101"/>
    </location>
</feature>
<dbReference type="Gene3D" id="1.25.10.10">
    <property type="entry name" value="Leucine-rich Repeat Variant"/>
    <property type="match status" value="2"/>
</dbReference>
<evidence type="ECO:0008006" key="6">
    <source>
        <dbReference type="Google" id="ProtNLM"/>
    </source>
</evidence>
<dbReference type="GO" id="GO:0030951">
    <property type="term" value="P:establishment or maintenance of microtubule cytoskeleton polarity"/>
    <property type="evidence" value="ECO:0007669"/>
    <property type="project" value="InterPro"/>
</dbReference>
<comment type="similarity">
    <text evidence="2">Belongs to the TOG/XMAP215 family.</text>
</comment>
<organism evidence="4 5">
    <name type="scientific">Cylicostephanus goldi</name>
    <name type="common">Nematode worm</name>
    <dbReference type="NCBI Taxonomy" id="71465"/>
    <lineage>
        <taxon>Eukaryota</taxon>
        <taxon>Metazoa</taxon>
        <taxon>Ecdysozoa</taxon>
        <taxon>Nematoda</taxon>
        <taxon>Chromadorea</taxon>
        <taxon>Rhabditida</taxon>
        <taxon>Rhabditina</taxon>
        <taxon>Rhabditomorpha</taxon>
        <taxon>Strongyloidea</taxon>
        <taxon>Strongylidae</taxon>
        <taxon>Cylicostephanus</taxon>
    </lineage>
</organism>
<keyword evidence="1" id="KW-0677">Repeat</keyword>
<keyword evidence="5" id="KW-1185">Reference proteome</keyword>
<dbReference type="InterPro" id="IPR045110">
    <property type="entry name" value="XMAP215"/>
</dbReference>